<accession>A0AAD7ATR1</accession>
<proteinExistence type="predicted"/>
<gene>
    <name evidence="2" type="ORF">DFH08DRAFT_1070712</name>
</gene>
<dbReference type="EMBL" id="JARIHO010000001">
    <property type="protein sequence ID" value="KAJ7367918.1"/>
    <property type="molecule type" value="Genomic_DNA"/>
</dbReference>
<organism evidence="2 3">
    <name type="scientific">Mycena albidolilacea</name>
    <dbReference type="NCBI Taxonomy" id="1033008"/>
    <lineage>
        <taxon>Eukaryota</taxon>
        <taxon>Fungi</taxon>
        <taxon>Dikarya</taxon>
        <taxon>Basidiomycota</taxon>
        <taxon>Agaricomycotina</taxon>
        <taxon>Agaricomycetes</taxon>
        <taxon>Agaricomycetidae</taxon>
        <taxon>Agaricales</taxon>
        <taxon>Marasmiineae</taxon>
        <taxon>Mycenaceae</taxon>
        <taxon>Mycena</taxon>
    </lineage>
</organism>
<name>A0AAD7ATR1_9AGAR</name>
<dbReference type="PANTHER" id="PTHR10910">
    <property type="entry name" value="EUKARYOTE SPECIFIC DSRNA BINDING PROTEIN"/>
    <property type="match status" value="1"/>
</dbReference>
<comment type="caution">
    <text evidence="2">The sequence shown here is derived from an EMBL/GenBank/DDBJ whole genome shotgun (WGS) entry which is preliminary data.</text>
</comment>
<dbReference type="AlphaFoldDB" id="A0AAD7ATR1"/>
<evidence type="ECO:0000313" key="3">
    <source>
        <dbReference type="Proteomes" id="UP001218218"/>
    </source>
</evidence>
<dbReference type="InterPro" id="IPR002466">
    <property type="entry name" value="A_deamin"/>
</dbReference>
<dbReference type="GO" id="GO:0003726">
    <property type="term" value="F:double-stranded RNA adenosine deaminase activity"/>
    <property type="evidence" value="ECO:0007669"/>
    <property type="project" value="TreeGrafter"/>
</dbReference>
<dbReference type="Proteomes" id="UP001218218">
    <property type="component" value="Unassembled WGS sequence"/>
</dbReference>
<reference evidence="2" key="1">
    <citation type="submission" date="2023-03" db="EMBL/GenBank/DDBJ databases">
        <title>Massive genome expansion in bonnet fungi (Mycena s.s.) driven by repeated elements and novel gene families across ecological guilds.</title>
        <authorList>
            <consortium name="Lawrence Berkeley National Laboratory"/>
            <person name="Harder C.B."/>
            <person name="Miyauchi S."/>
            <person name="Viragh M."/>
            <person name="Kuo A."/>
            <person name="Thoen E."/>
            <person name="Andreopoulos B."/>
            <person name="Lu D."/>
            <person name="Skrede I."/>
            <person name="Drula E."/>
            <person name="Henrissat B."/>
            <person name="Morin E."/>
            <person name="Kohler A."/>
            <person name="Barry K."/>
            <person name="LaButti K."/>
            <person name="Morin E."/>
            <person name="Salamov A."/>
            <person name="Lipzen A."/>
            <person name="Mereny Z."/>
            <person name="Hegedus B."/>
            <person name="Baldrian P."/>
            <person name="Stursova M."/>
            <person name="Weitz H."/>
            <person name="Taylor A."/>
            <person name="Grigoriev I.V."/>
            <person name="Nagy L.G."/>
            <person name="Martin F."/>
            <person name="Kauserud H."/>
        </authorList>
    </citation>
    <scope>NUCLEOTIDE SEQUENCE</scope>
    <source>
        <strain evidence="2">CBHHK002</strain>
    </source>
</reference>
<dbReference type="Pfam" id="PF02137">
    <property type="entry name" value="A_deamin"/>
    <property type="match status" value="1"/>
</dbReference>
<sequence>METCPLSLVEEILNLYSTFPLRPPARQWTILASFFLTSSTTGLHKIISLATGTKCLPANRLPADGESLHDSHAEVLARRGAVRWFLEEIRRCQDAPSQSEWIHRCDDARHALKPAVRMSLYISTVPCGDASMRFLSTSQDEQMAALKALSATRSPGPDPVVITRGRANYALFGALRTKPGRADAPSTASMSCSDKIASYSFLGIQGALGSRFLHPLYIHSVIIGEVPAELQSVVRDDCERAVWRRLEGILDCGEYSLHRPAIQFTPLPFVHSRTTTPDVGGSCNDSLWWIADSSNPAEVLINGFKRGVAPKHRHREQSRPQACRKSMLHLYHETLRVCGLPPEPDLPYQDTKQAMAEYQAAKQSLIGEKSIFSGWNRGSSIAFLRVGDSEG</sequence>
<dbReference type="GO" id="GO:0006382">
    <property type="term" value="P:adenosine to inosine editing"/>
    <property type="evidence" value="ECO:0007669"/>
    <property type="project" value="TreeGrafter"/>
</dbReference>
<feature type="domain" description="A to I editase" evidence="1">
    <location>
        <begin position="48"/>
        <end position="365"/>
    </location>
</feature>
<dbReference type="GO" id="GO:0003725">
    <property type="term" value="F:double-stranded RNA binding"/>
    <property type="evidence" value="ECO:0007669"/>
    <property type="project" value="TreeGrafter"/>
</dbReference>
<dbReference type="PANTHER" id="PTHR10910:SF62">
    <property type="entry name" value="AT07585P-RELATED"/>
    <property type="match status" value="1"/>
</dbReference>
<evidence type="ECO:0000259" key="1">
    <source>
        <dbReference type="PROSITE" id="PS50141"/>
    </source>
</evidence>
<dbReference type="GO" id="GO:0006396">
    <property type="term" value="P:RNA processing"/>
    <property type="evidence" value="ECO:0007669"/>
    <property type="project" value="InterPro"/>
</dbReference>
<protein>
    <submittedName>
        <fullName evidence="2">Adenosine deaminase/editase</fullName>
    </submittedName>
</protein>
<dbReference type="PROSITE" id="PS50141">
    <property type="entry name" value="A_DEAMIN_EDITASE"/>
    <property type="match status" value="1"/>
</dbReference>
<dbReference type="GO" id="GO:0008251">
    <property type="term" value="F:tRNA-specific adenosine deaminase activity"/>
    <property type="evidence" value="ECO:0007669"/>
    <property type="project" value="TreeGrafter"/>
</dbReference>
<evidence type="ECO:0000313" key="2">
    <source>
        <dbReference type="EMBL" id="KAJ7367918.1"/>
    </source>
</evidence>
<dbReference type="SMART" id="SM00552">
    <property type="entry name" value="ADEAMc"/>
    <property type="match status" value="1"/>
</dbReference>
<keyword evidence="3" id="KW-1185">Reference proteome</keyword>
<dbReference type="GO" id="GO:0005730">
    <property type="term" value="C:nucleolus"/>
    <property type="evidence" value="ECO:0007669"/>
    <property type="project" value="TreeGrafter"/>
</dbReference>
<dbReference type="GO" id="GO:0005737">
    <property type="term" value="C:cytoplasm"/>
    <property type="evidence" value="ECO:0007669"/>
    <property type="project" value="TreeGrafter"/>
</dbReference>